<dbReference type="EMBL" id="CP038017">
    <property type="protein sequence ID" value="QIV94083.1"/>
    <property type="molecule type" value="Genomic_DNA"/>
</dbReference>
<gene>
    <name evidence="1" type="ORF">E3E15_01420</name>
</gene>
<sequence>MKYKIFKDLFNALEDYKNTRKKGLNYKGGIIGDLFGSPSKTEKLSAVDAYWNFITVGDLVPGDVDIKFLQHGTLGGRILPLLNQLGFKNVSESIKGFPNIRDLYIAYLPQNEDYERTVNKEEVKLQISRNSQLINEIRVEQSKLGNSIDMKKHTRRQSLSNPILSKLEEGRPLIMLQEDYPRARRKSLDIKYNLNNLIGSHIKASTGHIFTGLEFELACITEYAQNSPAEFYKDHKVVAIFEPKEYFQEALETDAGNTLEYVTSPRYIKKDDYLERVLYICVLVYIWIHKEIFGYAPNIQQHKIWHKQYAKNDVRVRGFTDRLGEFFSKHVRYNLDVVNKQALNSKIKPVAKSDSGAEFQFNLSSDTIPVNIKGELFTNTKKYYPNKLKEIKKVFPMLDDYVLLGIITYIRQIPYMILEVIHSESTDTKYTYRNYTRALNILAHYVKLGLVDTMNLDKFTPVKISQLHKKMINNPEKFIYEKDRPRNLEDIYKTPYGNTFFVKTRPQQLVTNVYVSAPKDYNHFWLKCSLAEFLKQSCKLQLINYNANKLKEIAIEIIKYTRAYKLLSELYEYSKDITMPECSVLKSDLKTIINNMIELLVKDIDTFASFDKNKYYKKELGQLKRINEYKTIGARQDTYIKSDNIVMESRAVSALYKQNPRKAWFHDLMDKVSQSDNPSFNTYGEIINYVNELDSDRISAFKSLLSKK</sequence>
<name>A0A6M3HSE2_9GAMM</name>
<protein>
    <submittedName>
        <fullName evidence="1">Uncharacterized protein</fullName>
    </submittedName>
</protein>
<evidence type="ECO:0000313" key="2">
    <source>
        <dbReference type="Proteomes" id="UP000503320"/>
    </source>
</evidence>
<reference evidence="1 2" key="1">
    <citation type="submission" date="2019-03" db="EMBL/GenBank/DDBJ databases">
        <title>Complete Genome Sequence of Allofrancisella frigidaquae Strain SYSU 10HL1970 Isolated from Water-Cooling Systems in China.</title>
        <authorList>
            <person name="Ohrman C."/>
            <person name="Uneklint I."/>
            <person name="Sjodin A."/>
        </authorList>
    </citation>
    <scope>NUCLEOTIDE SEQUENCE [LARGE SCALE GENOMIC DNA]</scope>
    <source>
        <strain evidence="1 2">SYSU 10HL1970</strain>
    </source>
</reference>
<proteinExistence type="predicted"/>
<dbReference type="Proteomes" id="UP000503320">
    <property type="component" value="Chromosome"/>
</dbReference>
<dbReference type="RefSeq" id="WP_172106317.1">
    <property type="nucleotide sequence ID" value="NZ_CP038017.1"/>
</dbReference>
<accession>A0A6M3HSE2</accession>
<dbReference type="AlphaFoldDB" id="A0A6M3HSE2"/>
<dbReference type="KEGG" id="afri:E3E15_01420"/>
<keyword evidence="2" id="KW-1185">Reference proteome</keyword>
<organism evidence="1 2">
    <name type="scientific">Allofrancisella frigidaquae</name>
    <dbReference type="NCBI Taxonomy" id="1085644"/>
    <lineage>
        <taxon>Bacteria</taxon>
        <taxon>Pseudomonadati</taxon>
        <taxon>Pseudomonadota</taxon>
        <taxon>Gammaproteobacteria</taxon>
        <taxon>Thiotrichales</taxon>
        <taxon>Francisellaceae</taxon>
        <taxon>Allofrancisella</taxon>
    </lineage>
</organism>
<evidence type="ECO:0000313" key="1">
    <source>
        <dbReference type="EMBL" id="QIV94083.1"/>
    </source>
</evidence>